<dbReference type="FunFam" id="2.40.50.140:FF:000009">
    <property type="entry name" value="Elongation factor P"/>
    <property type="match status" value="1"/>
</dbReference>
<evidence type="ECO:0000256" key="1">
    <source>
        <dbReference type="ARBA" id="ARBA00004496"/>
    </source>
</evidence>
<dbReference type="UniPathway" id="UPA00345"/>
<comment type="pathway">
    <text evidence="2 7">Protein biosynthesis; polypeptide chain elongation.</text>
</comment>
<dbReference type="InterPro" id="IPR011768">
    <property type="entry name" value="Transl_elongation_fac_P"/>
</dbReference>
<dbReference type="KEGG" id="adin:H7849_26370"/>
<dbReference type="InterPro" id="IPR008991">
    <property type="entry name" value="Translation_prot_SH3-like_sf"/>
</dbReference>
<dbReference type="InterPro" id="IPR020599">
    <property type="entry name" value="Transl_elong_fac_P/YeiP"/>
</dbReference>
<dbReference type="HAMAP" id="MF_00141">
    <property type="entry name" value="EF_P"/>
    <property type="match status" value="1"/>
</dbReference>
<dbReference type="GO" id="GO:0003746">
    <property type="term" value="F:translation elongation factor activity"/>
    <property type="evidence" value="ECO:0007669"/>
    <property type="project" value="UniProtKB-UniRule"/>
</dbReference>
<dbReference type="AlphaFoldDB" id="A0A7G8BIT1"/>
<dbReference type="PIRSF" id="PIRSF005901">
    <property type="entry name" value="EF-P"/>
    <property type="match status" value="1"/>
</dbReference>
<evidence type="ECO:0000313" key="13">
    <source>
        <dbReference type="Proteomes" id="UP000515312"/>
    </source>
</evidence>
<evidence type="ECO:0000256" key="8">
    <source>
        <dbReference type="NCBIfam" id="TIGR00038"/>
    </source>
</evidence>
<feature type="domain" description="Elongation factor P C-terminal" evidence="10">
    <location>
        <begin position="130"/>
        <end position="185"/>
    </location>
</feature>
<keyword evidence="6 7" id="KW-0648">Protein biosynthesis</keyword>
<evidence type="ECO:0000259" key="11">
    <source>
        <dbReference type="SMART" id="SM01185"/>
    </source>
</evidence>
<feature type="domain" description="Translation elongation factor P/YeiP central" evidence="11">
    <location>
        <begin position="68"/>
        <end position="122"/>
    </location>
</feature>
<name>A0A7G8BIT1_9BACT</name>
<evidence type="ECO:0000313" key="12">
    <source>
        <dbReference type="EMBL" id="QNI32451.1"/>
    </source>
</evidence>
<dbReference type="NCBIfam" id="TIGR00038">
    <property type="entry name" value="efp"/>
    <property type="match status" value="1"/>
</dbReference>
<dbReference type="Pfam" id="PF09285">
    <property type="entry name" value="Elong-fact-P_C"/>
    <property type="match status" value="1"/>
</dbReference>
<dbReference type="PANTHER" id="PTHR30053:SF14">
    <property type="entry name" value="TRANSLATION ELONGATION FACTOR KOW-LIKE DOMAIN-CONTAINING PROTEIN"/>
    <property type="match status" value="1"/>
</dbReference>
<evidence type="ECO:0000256" key="6">
    <source>
        <dbReference type="ARBA" id="ARBA00022917"/>
    </source>
</evidence>
<proteinExistence type="inferred from homology"/>
<dbReference type="FunFam" id="2.40.50.140:FF:000004">
    <property type="entry name" value="Elongation factor P"/>
    <property type="match status" value="1"/>
</dbReference>
<comment type="function">
    <text evidence="7">Involved in peptide bond synthesis. Stimulates efficient translation and peptide-bond synthesis on native or reconstituted 70S ribosomes in vitro. Probably functions indirectly by altering the affinity of the ribosome for aminoacyl-tRNA, thus increasing their reactivity as acceptors for peptidyl transferase.</text>
</comment>
<dbReference type="SMART" id="SM00841">
    <property type="entry name" value="Elong-fact-P_C"/>
    <property type="match status" value="1"/>
</dbReference>
<dbReference type="SMART" id="SM01185">
    <property type="entry name" value="EFP"/>
    <property type="match status" value="1"/>
</dbReference>
<dbReference type="InterPro" id="IPR013185">
    <property type="entry name" value="Transl_elong_KOW-like"/>
</dbReference>
<dbReference type="GO" id="GO:0005829">
    <property type="term" value="C:cytosol"/>
    <property type="evidence" value="ECO:0007669"/>
    <property type="project" value="UniProtKB-ARBA"/>
</dbReference>
<dbReference type="InterPro" id="IPR014722">
    <property type="entry name" value="Rib_uL2_dom2"/>
</dbReference>
<dbReference type="Pfam" id="PF01132">
    <property type="entry name" value="EFP"/>
    <property type="match status" value="1"/>
</dbReference>
<dbReference type="CDD" id="cd04470">
    <property type="entry name" value="S1_EF-P_repeat_1"/>
    <property type="match status" value="1"/>
</dbReference>
<evidence type="ECO:0000259" key="10">
    <source>
        <dbReference type="SMART" id="SM00841"/>
    </source>
</evidence>
<evidence type="ECO:0000256" key="5">
    <source>
        <dbReference type="ARBA" id="ARBA00022768"/>
    </source>
</evidence>
<evidence type="ECO:0000256" key="3">
    <source>
        <dbReference type="ARBA" id="ARBA00009479"/>
    </source>
</evidence>
<dbReference type="EMBL" id="CP060394">
    <property type="protein sequence ID" value="QNI32451.1"/>
    <property type="molecule type" value="Genomic_DNA"/>
</dbReference>
<dbReference type="PANTHER" id="PTHR30053">
    <property type="entry name" value="ELONGATION FACTOR P"/>
    <property type="match status" value="1"/>
</dbReference>
<dbReference type="InterPro" id="IPR015365">
    <property type="entry name" value="Elong-fact-P_C"/>
</dbReference>
<dbReference type="InterPro" id="IPR012340">
    <property type="entry name" value="NA-bd_OB-fold"/>
</dbReference>
<dbReference type="Proteomes" id="UP000515312">
    <property type="component" value="Chromosome"/>
</dbReference>
<dbReference type="NCBIfam" id="NF001810">
    <property type="entry name" value="PRK00529.1"/>
    <property type="match status" value="1"/>
</dbReference>
<organism evidence="12 13">
    <name type="scientific">Alloacidobacterium dinghuense</name>
    <dbReference type="NCBI Taxonomy" id="2763107"/>
    <lineage>
        <taxon>Bacteria</taxon>
        <taxon>Pseudomonadati</taxon>
        <taxon>Acidobacteriota</taxon>
        <taxon>Terriglobia</taxon>
        <taxon>Terriglobales</taxon>
        <taxon>Acidobacteriaceae</taxon>
        <taxon>Alloacidobacterium</taxon>
    </lineage>
</organism>
<dbReference type="PROSITE" id="PS01275">
    <property type="entry name" value="EFP"/>
    <property type="match status" value="1"/>
</dbReference>
<keyword evidence="5 7" id="KW-0251">Elongation factor</keyword>
<protein>
    <recommendedName>
        <fullName evidence="7 8">Elongation factor P</fullName>
        <shortName evidence="7">EF-P</shortName>
    </recommendedName>
</protein>
<sequence>MAIPATQMRPGMIIKHNNELHAVFSVEHRTPGNLRAFIQAKLRNLRSGAMFEHRFRSADAIDRVVVDEIAMEFLYNDGDDYYFMNTENYEQTHLKHDTLGDAVEYLTPNLQITVSFFDGVPVGIELPQTVELTIVETEPGLKSATASSVTKPAKTETGLIVQVPPFINEGEKIRVDTAEGAYLSRA</sequence>
<gene>
    <name evidence="7 12" type="primary">efp</name>
    <name evidence="12" type="ORF">H7849_26370</name>
</gene>
<dbReference type="InterPro" id="IPR001059">
    <property type="entry name" value="Transl_elong_P/YeiP_cen"/>
</dbReference>
<dbReference type="GO" id="GO:0043043">
    <property type="term" value="P:peptide biosynthetic process"/>
    <property type="evidence" value="ECO:0007669"/>
    <property type="project" value="InterPro"/>
</dbReference>
<evidence type="ECO:0000256" key="7">
    <source>
        <dbReference type="HAMAP-Rule" id="MF_00141"/>
    </source>
</evidence>
<comment type="subcellular location">
    <subcellularLocation>
        <location evidence="1 7">Cytoplasm</location>
    </subcellularLocation>
</comment>
<dbReference type="SUPFAM" id="SSF50249">
    <property type="entry name" value="Nucleic acid-binding proteins"/>
    <property type="match status" value="2"/>
</dbReference>
<evidence type="ECO:0000256" key="2">
    <source>
        <dbReference type="ARBA" id="ARBA00004815"/>
    </source>
</evidence>
<comment type="similarity">
    <text evidence="3 7 9">Belongs to the elongation factor P family.</text>
</comment>
<dbReference type="SUPFAM" id="SSF50104">
    <property type="entry name" value="Translation proteins SH3-like domain"/>
    <property type="match status" value="1"/>
</dbReference>
<dbReference type="Pfam" id="PF08207">
    <property type="entry name" value="EFP_N"/>
    <property type="match status" value="1"/>
</dbReference>
<reference evidence="12 13" key="1">
    <citation type="submission" date="2020-08" db="EMBL/GenBank/DDBJ databases">
        <title>Edaphobacter telluris sp. nov. and Acidobacterium dinghuensis sp. nov., two acidobacteria isolated from forest soil.</title>
        <authorList>
            <person name="Fu J."/>
            <person name="Qiu L."/>
        </authorList>
    </citation>
    <scope>NUCLEOTIDE SEQUENCE [LARGE SCALE GENOMIC DNA]</scope>
    <source>
        <strain evidence="12">4Y35</strain>
    </source>
</reference>
<dbReference type="InterPro" id="IPR013852">
    <property type="entry name" value="Transl_elong_P/YeiP_CS"/>
</dbReference>
<dbReference type="Gene3D" id="2.30.30.30">
    <property type="match status" value="1"/>
</dbReference>
<evidence type="ECO:0000256" key="9">
    <source>
        <dbReference type="RuleBase" id="RU004389"/>
    </source>
</evidence>
<keyword evidence="4 7" id="KW-0963">Cytoplasm</keyword>
<dbReference type="RefSeq" id="WP_158748351.1">
    <property type="nucleotide sequence ID" value="NZ_CP060394.1"/>
</dbReference>
<accession>A0A7G8BIT1</accession>
<dbReference type="CDD" id="cd05794">
    <property type="entry name" value="S1_EF-P_repeat_2"/>
    <property type="match status" value="1"/>
</dbReference>
<keyword evidence="13" id="KW-1185">Reference proteome</keyword>
<dbReference type="Gene3D" id="2.40.50.140">
    <property type="entry name" value="Nucleic acid-binding proteins"/>
    <property type="match status" value="2"/>
</dbReference>
<evidence type="ECO:0000256" key="4">
    <source>
        <dbReference type="ARBA" id="ARBA00022490"/>
    </source>
</evidence>